<name>A0ABW9RQS2_9BACT</name>
<keyword evidence="3" id="KW-1185">Reference proteome</keyword>
<reference evidence="2 3" key="1">
    <citation type="submission" date="2019-02" db="EMBL/GenBank/DDBJ databases">
        <authorList>
            <person name="Goldberg S.R."/>
            <person name="Haltli B.A."/>
            <person name="Correa H."/>
            <person name="Russell K.G."/>
        </authorList>
    </citation>
    <scope>NUCLEOTIDE SEQUENCE [LARGE SCALE GENOMIC DNA]</scope>
    <source>
        <strain evidence="2 3">JCM 16186</strain>
    </source>
</reference>
<organism evidence="2 3">
    <name type="scientific">Fulvivirga kasyanovii</name>
    <dbReference type="NCBI Taxonomy" id="396812"/>
    <lineage>
        <taxon>Bacteria</taxon>
        <taxon>Pseudomonadati</taxon>
        <taxon>Bacteroidota</taxon>
        <taxon>Cytophagia</taxon>
        <taxon>Cytophagales</taxon>
        <taxon>Fulvivirgaceae</taxon>
        <taxon>Fulvivirga</taxon>
    </lineage>
</organism>
<comment type="caution">
    <text evidence="2">The sequence shown here is derived from an EMBL/GenBank/DDBJ whole genome shotgun (WGS) entry which is preliminary data.</text>
</comment>
<gene>
    <name evidence="2" type="ORF">E1163_16260</name>
</gene>
<dbReference type="InterPro" id="IPR009677">
    <property type="entry name" value="DUF1266"/>
</dbReference>
<sequence>MENRQRELTGQKLWLVSLGSMLAVQNGYYVKELLLDEPDDEARINEGRVSLKRDWGIHDRETLKDSLAFLDNGGHSRGYMDMARQWGHIHEEQCEKALASIDDETYKSKVRLVNTHHMALHNCGIYAWDAGRAAHLIRDAWYLGIITEEEEIWELLLQWGKKVQPQFTGWDHFGLSYAVGRAYWAVQNLSKPFCNNMYTTLRKITLDTNHPWNQLEWNLLLQDP</sequence>
<proteinExistence type="predicted"/>
<evidence type="ECO:0000313" key="2">
    <source>
        <dbReference type="EMBL" id="MTI26513.1"/>
    </source>
</evidence>
<dbReference type="Proteomes" id="UP000798808">
    <property type="component" value="Unassembled WGS sequence"/>
</dbReference>
<dbReference type="EMBL" id="SMLW01000584">
    <property type="protein sequence ID" value="MTI26513.1"/>
    <property type="molecule type" value="Genomic_DNA"/>
</dbReference>
<evidence type="ECO:0000313" key="3">
    <source>
        <dbReference type="Proteomes" id="UP000798808"/>
    </source>
</evidence>
<accession>A0ABW9RQS2</accession>
<dbReference type="Pfam" id="PF06889">
    <property type="entry name" value="DUF1266"/>
    <property type="match status" value="1"/>
</dbReference>
<feature type="domain" description="DUF1266" evidence="1">
    <location>
        <begin position="50"/>
        <end position="217"/>
    </location>
</feature>
<evidence type="ECO:0000259" key="1">
    <source>
        <dbReference type="Pfam" id="PF06889"/>
    </source>
</evidence>
<dbReference type="RefSeq" id="WP_155173527.1">
    <property type="nucleotide sequence ID" value="NZ_BAAAFL010000003.1"/>
</dbReference>
<protein>
    <submittedName>
        <fullName evidence="2">DUF1266 domain-containing protein</fullName>
    </submittedName>
</protein>